<dbReference type="AlphaFoldDB" id="A0AA38GN18"/>
<keyword evidence="2" id="KW-1185">Reference proteome</keyword>
<dbReference type="EMBL" id="JAHRHJ020000002">
    <property type="protein sequence ID" value="KAH9324910.1"/>
    <property type="molecule type" value="Genomic_DNA"/>
</dbReference>
<dbReference type="Proteomes" id="UP000824469">
    <property type="component" value="Unassembled WGS sequence"/>
</dbReference>
<protein>
    <submittedName>
        <fullName evidence="1">Uncharacterized protein</fullName>
    </submittedName>
</protein>
<organism evidence="1 2">
    <name type="scientific">Taxus chinensis</name>
    <name type="common">Chinese yew</name>
    <name type="synonym">Taxus wallichiana var. chinensis</name>
    <dbReference type="NCBI Taxonomy" id="29808"/>
    <lineage>
        <taxon>Eukaryota</taxon>
        <taxon>Viridiplantae</taxon>
        <taxon>Streptophyta</taxon>
        <taxon>Embryophyta</taxon>
        <taxon>Tracheophyta</taxon>
        <taxon>Spermatophyta</taxon>
        <taxon>Pinopsida</taxon>
        <taxon>Pinidae</taxon>
        <taxon>Conifers II</taxon>
        <taxon>Cupressales</taxon>
        <taxon>Taxaceae</taxon>
        <taxon>Taxus</taxon>
    </lineage>
</organism>
<comment type="caution">
    <text evidence="1">The sequence shown here is derived from an EMBL/GenBank/DDBJ whole genome shotgun (WGS) entry which is preliminary data.</text>
</comment>
<proteinExistence type="predicted"/>
<feature type="non-terminal residue" evidence="1">
    <location>
        <position position="1"/>
    </location>
</feature>
<feature type="non-terminal residue" evidence="1">
    <location>
        <position position="74"/>
    </location>
</feature>
<name>A0AA38GN18_TAXCH</name>
<reference evidence="1 2" key="1">
    <citation type="journal article" date="2021" name="Nat. Plants">
        <title>The Taxus genome provides insights into paclitaxel biosynthesis.</title>
        <authorList>
            <person name="Xiong X."/>
            <person name="Gou J."/>
            <person name="Liao Q."/>
            <person name="Li Y."/>
            <person name="Zhou Q."/>
            <person name="Bi G."/>
            <person name="Li C."/>
            <person name="Du R."/>
            <person name="Wang X."/>
            <person name="Sun T."/>
            <person name="Guo L."/>
            <person name="Liang H."/>
            <person name="Lu P."/>
            <person name="Wu Y."/>
            <person name="Zhang Z."/>
            <person name="Ro D.K."/>
            <person name="Shang Y."/>
            <person name="Huang S."/>
            <person name="Yan J."/>
        </authorList>
    </citation>
    <scope>NUCLEOTIDE SEQUENCE [LARGE SCALE GENOMIC DNA]</scope>
    <source>
        <strain evidence="1">Ta-2019</strain>
    </source>
</reference>
<evidence type="ECO:0000313" key="2">
    <source>
        <dbReference type="Proteomes" id="UP000824469"/>
    </source>
</evidence>
<gene>
    <name evidence="1" type="ORF">KI387_005088</name>
</gene>
<evidence type="ECO:0000313" key="1">
    <source>
        <dbReference type="EMBL" id="KAH9324910.1"/>
    </source>
</evidence>
<accession>A0AA38GN18</accession>
<sequence length="74" mass="8126">ALEQKVESWEMLQQVRGFVSKQDALHGELLAHVKACMTSVLNGNSESTFHLAQLMASSLMKSNLSSFSTLESNV</sequence>